<dbReference type="HOGENOM" id="CLU_389807_0_0_1"/>
<dbReference type="GO" id="GO:0009098">
    <property type="term" value="P:L-leucine biosynthetic process"/>
    <property type="evidence" value="ECO:0007669"/>
    <property type="project" value="TreeGrafter"/>
</dbReference>
<dbReference type="InterPro" id="IPR036038">
    <property type="entry name" value="Aminotransferase-like"/>
</dbReference>
<dbReference type="PANTHER" id="PTHR11825:SF44">
    <property type="entry name" value="BRANCHED-CHAIN-AMINO-ACID AMINOTRANSFERASE"/>
    <property type="match status" value="1"/>
</dbReference>
<dbReference type="PROSITE" id="PS00770">
    <property type="entry name" value="AA_TRANSFER_CLASS_4"/>
    <property type="match status" value="1"/>
</dbReference>
<reference evidence="11 12" key="1">
    <citation type="journal article" date="2012" name="Appl. Environ. Microbiol.">
        <title>Short-read sequencing for genomic analysis of the brown rot fungus Fibroporia radiculosa.</title>
        <authorList>
            <person name="Tang J.D."/>
            <person name="Perkins A.D."/>
            <person name="Sonstegard T.S."/>
            <person name="Schroeder S.G."/>
            <person name="Burgess S.C."/>
            <person name="Diehl S.V."/>
        </authorList>
    </citation>
    <scope>NUCLEOTIDE SEQUENCE [LARGE SCALE GENOMIC DNA]</scope>
    <source>
        <strain evidence="11 12">TFFH 294</strain>
    </source>
</reference>
<evidence type="ECO:0000256" key="1">
    <source>
        <dbReference type="ARBA" id="ARBA00001933"/>
    </source>
</evidence>
<evidence type="ECO:0000256" key="7">
    <source>
        <dbReference type="ARBA" id="ARBA00023304"/>
    </source>
</evidence>
<dbReference type="PANTHER" id="PTHR11825">
    <property type="entry name" value="SUBGROUP IIII AMINOTRANSFERASE"/>
    <property type="match status" value="1"/>
</dbReference>
<evidence type="ECO:0000313" key="11">
    <source>
        <dbReference type="EMBL" id="CCM05721.1"/>
    </source>
</evidence>
<dbReference type="InterPro" id="IPR036866">
    <property type="entry name" value="RibonucZ/Hydroxyglut_hydro"/>
</dbReference>
<dbReference type="CDD" id="cd07724">
    <property type="entry name" value="POD-like_MBL-fold"/>
    <property type="match status" value="1"/>
</dbReference>
<dbReference type="InterPro" id="IPR043131">
    <property type="entry name" value="BCAT-like_N"/>
</dbReference>
<comment type="similarity">
    <text evidence="2 9">Belongs to the class-IV pyridoxal-phosphate-dependent aminotransferase family.</text>
</comment>
<dbReference type="NCBIfam" id="NF009897">
    <property type="entry name" value="PRK13357.1"/>
    <property type="match status" value="1"/>
</dbReference>
<sequence length="708" mass="77520">MFPLACKSVPLAAARACFHGRAAAPRLPSTSRLVNATRTFSISSALLGAAAAVGRASPVGNGVPPAEPWKRHISPDPSTPTVFTFFEKATSTWQYIVVDPHTSDAVVIDPVLDYDASSGSITTQTADGLISFIRHNGLTVRRVLETHAHADHLTAAQYVKQQLGQDISVCIGQRITKVQETFAPIYGLDDISSFEKAFDCYFKDDEEFKLGELSCRVMHLPGHTPDHVGYLVGKAVFTGDSIFNPDVGSARADFPGGDAEDLYASMKRLLSLPLDYRLFVGHDYPQDRDQTCWSTVEEQRERNKHLKLGTDPETFIRWRRERDAVLGAPRLLHPSLQPSRVEVELTQQPKSKPDPSTLTFGKTFTDHMLTIPWNVLTGWGAPRIQPYRPLELEPSAAVLHFAYCLFEGLKAYRDSQGEVALFRPDMNMKRMNTSAERLTLPTFNGDGVIELVKKLIRLDKDWVPNEAGYSLYVRPSLIGVEPTLNVGPPSDALLMVICSPVGPYYPHGFKPVALYGTTEYIRAAPGGIGAYKLGANYAQGLVAQRMAAKLGYMQNLWLHGPDHLVTEVGTMNAFAVFKHPDGVVELATPPLDGMILPGVTRDSVLALARDHVAGKSNIPGLSEKLIVSERSIPMKEVKEAARAGTLVEFFGTGTAAVICPVDRIGYLGEDVHLPTGPDGMGPVSRPIWKHLVGIQTGTIPHPWRVPIV</sequence>
<gene>
    <name evidence="11" type="ORF">FIBRA_07953</name>
</gene>
<evidence type="ECO:0000313" key="12">
    <source>
        <dbReference type="Proteomes" id="UP000006352"/>
    </source>
</evidence>
<dbReference type="AlphaFoldDB" id="J4IC35"/>
<dbReference type="SUPFAM" id="SSF56752">
    <property type="entry name" value="D-aminoacid aminotransferase-like PLP-dependent enzymes"/>
    <property type="match status" value="1"/>
</dbReference>
<dbReference type="GO" id="GO:0005739">
    <property type="term" value="C:mitochondrion"/>
    <property type="evidence" value="ECO:0007669"/>
    <property type="project" value="TreeGrafter"/>
</dbReference>
<dbReference type="Proteomes" id="UP000006352">
    <property type="component" value="Unassembled WGS sequence"/>
</dbReference>
<evidence type="ECO:0000256" key="6">
    <source>
        <dbReference type="ARBA" id="ARBA00022898"/>
    </source>
</evidence>
<dbReference type="STRING" id="599839.J4IC35"/>
<dbReference type="EC" id="2.6.1.42" evidence="9"/>
<dbReference type="GO" id="GO:0050313">
    <property type="term" value="F:sulfur dioxygenase activity"/>
    <property type="evidence" value="ECO:0007669"/>
    <property type="project" value="InterPro"/>
</dbReference>
<dbReference type="Pfam" id="PF01063">
    <property type="entry name" value="Aminotran_4"/>
    <property type="match status" value="1"/>
</dbReference>
<dbReference type="Pfam" id="PF00753">
    <property type="entry name" value="Lactamase_B"/>
    <property type="match status" value="1"/>
</dbReference>
<dbReference type="EMBL" id="HE797202">
    <property type="protein sequence ID" value="CCM05721.1"/>
    <property type="molecule type" value="Genomic_DNA"/>
</dbReference>
<dbReference type="Gene3D" id="3.60.15.10">
    <property type="entry name" value="Ribonuclease Z/Hydroxyacylglutathione hydrolase-like"/>
    <property type="match status" value="1"/>
</dbReference>
<keyword evidence="7 9" id="KW-0100">Branched-chain amino acid biosynthesis</keyword>
<dbReference type="SMART" id="SM00849">
    <property type="entry name" value="Lactamase_B"/>
    <property type="match status" value="1"/>
</dbReference>
<protein>
    <recommendedName>
        <fullName evidence="9">Branched-chain-amino-acid aminotransferase</fullName>
        <ecNumber evidence="9">2.6.1.42</ecNumber>
    </recommendedName>
</protein>
<dbReference type="GO" id="GO:0009099">
    <property type="term" value="P:L-valine biosynthetic process"/>
    <property type="evidence" value="ECO:0007669"/>
    <property type="project" value="TreeGrafter"/>
</dbReference>
<keyword evidence="4 9" id="KW-0028">Amino-acid biosynthesis</keyword>
<dbReference type="OrthoDB" id="1732691at2759"/>
<dbReference type="InterPro" id="IPR001544">
    <property type="entry name" value="Aminotrans_IV"/>
</dbReference>
<evidence type="ECO:0000256" key="4">
    <source>
        <dbReference type="ARBA" id="ARBA00022605"/>
    </source>
</evidence>
<comment type="cofactor">
    <cofactor evidence="1 8">
        <name>pyridoxal 5'-phosphate</name>
        <dbReference type="ChEBI" id="CHEBI:597326"/>
    </cofactor>
</comment>
<keyword evidence="12" id="KW-1185">Reference proteome</keyword>
<dbReference type="GeneID" id="24100632"/>
<dbReference type="InterPro" id="IPR001279">
    <property type="entry name" value="Metallo-B-lactamas"/>
</dbReference>
<dbReference type="FunFam" id="3.30.470.10:FF:000005">
    <property type="entry name" value="Branched-chain-amino-acid aminotransferase"/>
    <property type="match status" value="1"/>
</dbReference>
<dbReference type="GO" id="GO:0052656">
    <property type="term" value="F:L-isoleucine-2-oxoglutarate transaminase activity"/>
    <property type="evidence" value="ECO:0007669"/>
    <property type="project" value="RHEA"/>
</dbReference>
<keyword evidence="6 8" id="KW-0663">Pyridoxal phosphate</keyword>
<dbReference type="CDD" id="cd01557">
    <property type="entry name" value="BCAT_beta_family"/>
    <property type="match status" value="1"/>
</dbReference>
<dbReference type="GO" id="GO:0052654">
    <property type="term" value="F:L-leucine-2-oxoglutarate transaminase activity"/>
    <property type="evidence" value="ECO:0007669"/>
    <property type="project" value="RHEA"/>
</dbReference>
<dbReference type="NCBIfam" id="TIGR01123">
    <property type="entry name" value="ilvE_II"/>
    <property type="match status" value="1"/>
</dbReference>
<proteinExistence type="inferred from homology"/>
<evidence type="ECO:0000256" key="5">
    <source>
        <dbReference type="ARBA" id="ARBA00022679"/>
    </source>
</evidence>
<comment type="catalytic activity">
    <reaction evidence="9">
        <text>L-isoleucine + 2-oxoglutarate = (S)-3-methyl-2-oxopentanoate + L-glutamate</text>
        <dbReference type="Rhea" id="RHEA:24801"/>
        <dbReference type="ChEBI" id="CHEBI:16810"/>
        <dbReference type="ChEBI" id="CHEBI:29985"/>
        <dbReference type="ChEBI" id="CHEBI:35146"/>
        <dbReference type="ChEBI" id="CHEBI:58045"/>
        <dbReference type="EC" id="2.6.1.42"/>
    </reaction>
</comment>
<dbReference type="FunFam" id="3.20.10.10:FF:000004">
    <property type="entry name" value="Branched-chain-amino-acid aminotransferase"/>
    <property type="match status" value="1"/>
</dbReference>
<organism evidence="11 12">
    <name type="scientific">Fibroporia radiculosa</name>
    <dbReference type="NCBI Taxonomy" id="599839"/>
    <lineage>
        <taxon>Eukaryota</taxon>
        <taxon>Fungi</taxon>
        <taxon>Dikarya</taxon>
        <taxon>Basidiomycota</taxon>
        <taxon>Agaricomycotina</taxon>
        <taxon>Agaricomycetes</taxon>
        <taxon>Polyporales</taxon>
        <taxon>Fibroporiaceae</taxon>
        <taxon>Fibroporia</taxon>
    </lineage>
</organism>
<dbReference type="Gene3D" id="3.30.470.10">
    <property type="match status" value="1"/>
</dbReference>
<dbReference type="InterPro" id="IPR044528">
    <property type="entry name" value="POD-like_MBL-fold"/>
</dbReference>
<dbReference type="SUPFAM" id="SSF56281">
    <property type="entry name" value="Metallo-hydrolase/oxidoreductase"/>
    <property type="match status" value="1"/>
</dbReference>
<feature type="domain" description="Metallo-beta-lactamase" evidence="10">
    <location>
        <begin position="91"/>
        <end position="282"/>
    </location>
</feature>
<evidence type="ECO:0000256" key="9">
    <source>
        <dbReference type="RuleBase" id="RU004517"/>
    </source>
</evidence>
<keyword evidence="3 9" id="KW-0032">Aminotransferase</keyword>
<dbReference type="GO" id="GO:0006749">
    <property type="term" value="P:glutathione metabolic process"/>
    <property type="evidence" value="ECO:0007669"/>
    <property type="project" value="InterPro"/>
</dbReference>
<dbReference type="RefSeq" id="XP_012185004.1">
    <property type="nucleotide sequence ID" value="XM_012329614.1"/>
</dbReference>
<dbReference type="InterPro" id="IPR033939">
    <property type="entry name" value="BCAT_family"/>
</dbReference>
<comment type="catalytic activity">
    <reaction evidence="9">
        <text>L-valine + 2-oxoglutarate = 3-methyl-2-oxobutanoate + L-glutamate</text>
        <dbReference type="Rhea" id="RHEA:24813"/>
        <dbReference type="ChEBI" id="CHEBI:11851"/>
        <dbReference type="ChEBI" id="CHEBI:16810"/>
        <dbReference type="ChEBI" id="CHEBI:29985"/>
        <dbReference type="ChEBI" id="CHEBI:57762"/>
        <dbReference type="EC" id="2.6.1.42"/>
    </reaction>
</comment>
<name>J4IC35_9APHY</name>
<accession>J4IC35</accession>
<dbReference type="Gene3D" id="3.20.10.10">
    <property type="entry name" value="D-amino Acid Aminotransferase, subunit A, domain 2"/>
    <property type="match status" value="1"/>
</dbReference>
<evidence type="ECO:0000256" key="2">
    <source>
        <dbReference type="ARBA" id="ARBA00009320"/>
    </source>
</evidence>
<dbReference type="InterPro" id="IPR005786">
    <property type="entry name" value="B_amino_transII"/>
</dbReference>
<evidence type="ECO:0000259" key="10">
    <source>
        <dbReference type="SMART" id="SM00849"/>
    </source>
</evidence>
<dbReference type="InParanoid" id="J4IC35"/>
<comment type="catalytic activity">
    <reaction evidence="9">
        <text>L-leucine + 2-oxoglutarate = 4-methyl-2-oxopentanoate + L-glutamate</text>
        <dbReference type="Rhea" id="RHEA:18321"/>
        <dbReference type="ChEBI" id="CHEBI:16810"/>
        <dbReference type="ChEBI" id="CHEBI:17865"/>
        <dbReference type="ChEBI" id="CHEBI:29985"/>
        <dbReference type="ChEBI" id="CHEBI:57427"/>
        <dbReference type="EC" id="2.6.1.42"/>
    </reaction>
</comment>
<dbReference type="InterPro" id="IPR018300">
    <property type="entry name" value="Aminotrans_IV_CS"/>
</dbReference>
<evidence type="ECO:0000256" key="8">
    <source>
        <dbReference type="RuleBase" id="RU004516"/>
    </source>
</evidence>
<dbReference type="InterPro" id="IPR043132">
    <property type="entry name" value="BCAT-like_C"/>
</dbReference>
<dbReference type="FunCoup" id="J4IC35">
    <property type="interactions" value="306"/>
</dbReference>
<keyword evidence="5 9" id="KW-0808">Transferase</keyword>
<dbReference type="GO" id="GO:0052655">
    <property type="term" value="F:L-valine-2-oxoglutarate transaminase activity"/>
    <property type="evidence" value="ECO:0007669"/>
    <property type="project" value="RHEA"/>
</dbReference>
<evidence type="ECO:0000256" key="3">
    <source>
        <dbReference type="ARBA" id="ARBA00022576"/>
    </source>
</evidence>